<evidence type="ECO:0000313" key="1">
    <source>
        <dbReference type="EMBL" id="KAF3894121.1"/>
    </source>
</evidence>
<dbReference type="AlphaFoldDB" id="A0A9P4YI48"/>
<proteinExistence type="predicted"/>
<gene>
    <name evidence="1" type="ORF">GY632_3900</name>
</gene>
<name>A0A9P4YI48_9EURO</name>
<accession>A0A9P4YI48</accession>
<sequence length="99" mass="10537">MAPEVVVEEAADGGLQGRRLHTIISSPGSQRMIGNRGGQVSGLVLWAVLLQGMQWEGAHEEEEITPSGLAAIMPLRDLHFLHQQGKALGLEVQGAAKFG</sequence>
<comment type="caution">
    <text evidence="1">The sequence shown here is derived from an EMBL/GenBank/DDBJ whole genome shotgun (WGS) entry which is preliminary data.</text>
</comment>
<protein>
    <submittedName>
        <fullName evidence="1">Uncharacterized protein</fullName>
    </submittedName>
</protein>
<evidence type="ECO:0000313" key="2">
    <source>
        <dbReference type="Proteomes" id="UP000749309"/>
    </source>
</evidence>
<dbReference type="EMBL" id="JAAQVJ010000122">
    <property type="protein sequence ID" value="KAF3894121.1"/>
    <property type="molecule type" value="Genomic_DNA"/>
</dbReference>
<reference evidence="1" key="1">
    <citation type="submission" date="2020-03" db="EMBL/GenBank/DDBJ databases">
        <title>Whole Genome Sequence of Trichophyton interdigitale from India.</title>
        <authorList>
            <person name="Kumar P."/>
        </authorList>
    </citation>
    <scope>NUCLEOTIDE SEQUENCE</scope>
    <source>
        <strain evidence="1">UCMS-IGIB-CI14</strain>
    </source>
</reference>
<dbReference type="Proteomes" id="UP000749309">
    <property type="component" value="Unassembled WGS sequence"/>
</dbReference>
<organism evidence="1 2">
    <name type="scientific">Trichophyton interdigitale</name>
    <dbReference type="NCBI Taxonomy" id="101480"/>
    <lineage>
        <taxon>Eukaryota</taxon>
        <taxon>Fungi</taxon>
        <taxon>Dikarya</taxon>
        <taxon>Ascomycota</taxon>
        <taxon>Pezizomycotina</taxon>
        <taxon>Eurotiomycetes</taxon>
        <taxon>Eurotiomycetidae</taxon>
        <taxon>Onygenales</taxon>
        <taxon>Arthrodermataceae</taxon>
        <taxon>Trichophyton</taxon>
    </lineage>
</organism>